<dbReference type="Gene3D" id="1.20.120.1760">
    <property type="match status" value="1"/>
</dbReference>
<proteinExistence type="predicted"/>
<keyword evidence="2" id="KW-0808">Transferase</keyword>
<dbReference type="GO" id="GO:0016020">
    <property type="term" value="C:membrane"/>
    <property type="evidence" value="ECO:0007669"/>
    <property type="project" value="InterPro"/>
</dbReference>
<keyword evidence="1" id="KW-0812">Transmembrane</keyword>
<dbReference type="eggNOG" id="COG0558">
    <property type="taxonomic scope" value="Bacteria"/>
</dbReference>
<feature type="transmembrane region" description="Helical" evidence="1">
    <location>
        <begin position="266"/>
        <end position="284"/>
    </location>
</feature>
<gene>
    <name evidence="2" type="ORF">HQ35_10480</name>
</gene>
<dbReference type="RefSeq" id="WP_036853003.1">
    <property type="nucleotide sequence ID" value="NZ_JQJD01000065.1"/>
</dbReference>
<evidence type="ECO:0000313" key="3">
    <source>
        <dbReference type="Proteomes" id="UP000030125"/>
    </source>
</evidence>
<keyword evidence="1" id="KW-1133">Transmembrane helix</keyword>
<sequence length="304" mass="34864">MNEQDKEYLSSLKSLETENYVDRKFYRPLGFKIAKAIQHTGITPNVVTIISIFVGMGGASMFYFTGQMGFIFLGILGLICANILDCVDGQLARMTGIKSEIGRILDGIAGDLWFLTIYAALSLRLYDEIGSNWIFVIAILSIFSHFTQAALTDYYKTLHLYFVNPNKGKEFDTPESVKSRLKAMPMGVNKVFTTLYLYYTKLQSKLTPNLGEMVQKLNRAYPEDRIPESLRLRYRQGSIMVMKCLDLLTFNGRSIPLFIILITGHVWFYFLYEIVFLNIILIVSKNQHETLCRFISEEITDHKN</sequence>
<feature type="transmembrane region" description="Helical" evidence="1">
    <location>
        <begin position="70"/>
        <end position="87"/>
    </location>
</feature>
<dbReference type="InterPro" id="IPR043130">
    <property type="entry name" value="CDP-OH_PTrfase_TM_dom"/>
</dbReference>
<feature type="transmembrane region" description="Helical" evidence="1">
    <location>
        <begin position="108"/>
        <end position="126"/>
    </location>
</feature>
<keyword evidence="1" id="KW-0472">Membrane</keyword>
<comment type="caution">
    <text evidence="2">The sequence shown here is derived from an EMBL/GenBank/DDBJ whole genome shotgun (WGS) entry which is preliminary data.</text>
</comment>
<reference evidence="2 3" key="1">
    <citation type="submission" date="2014-08" db="EMBL/GenBank/DDBJ databases">
        <title>Porphyromonas cangingivalis strain:COT-109_OH1386 Genome sequencing.</title>
        <authorList>
            <person name="Wallis C."/>
            <person name="Deusch O."/>
            <person name="O'Flynn C."/>
            <person name="Davis I."/>
            <person name="Jospin G."/>
            <person name="Darling A.E."/>
            <person name="Coil D.A."/>
            <person name="Alexiev A."/>
            <person name="Horsfall A."/>
            <person name="Kirkwood N."/>
            <person name="Harris S."/>
            <person name="Eisen J.A."/>
        </authorList>
    </citation>
    <scope>NUCLEOTIDE SEQUENCE [LARGE SCALE GENOMIC DNA]</scope>
    <source>
        <strain evidence="3">COT-109 OH1386</strain>
    </source>
</reference>
<dbReference type="EMBL" id="JQJD01000065">
    <property type="protein sequence ID" value="KGN78105.1"/>
    <property type="molecule type" value="Genomic_DNA"/>
</dbReference>
<evidence type="ECO:0000313" key="2">
    <source>
        <dbReference type="EMBL" id="KGN78105.1"/>
    </source>
</evidence>
<evidence type="ECO:0000256" key="1">
    <source>
        <dbReference type="SAM" id="Phobius"/>
    </source>
</evidence>
<dbReference type="GO" id="GO:0008654">
    <property type="term" value="P:phospholipid biosynthetic process"/>
    <property type="evidence" value="ECO:0007669"/>
    <property type="project" value="InterPro"/>
</dbReference>
<dbReference type="InterPro" id="IPR000462">
    <property type="entry name" value="CDP-OH_P_trans"/>
</dbReference>
<feature type="transmembrane region" description="Helical" evidence="1">
    <location>
        <begin position="42"/>
        <end position="64"/>
    </location>
</feature>
<dbReference type="Pfam" id="PF01066">
    <property type="entry name" value="CDP-OH_P_transf"/>
    <property type="match status" value="1"/>
</dbReference>
<dbReference type="STRING" id="36874.HQ34_04090"/>
<dbReference type="GO" id="GO:0016780">
    <property type="term" value="F:phosphotransferase activity, for other substituted phosphate groups"/>
    <property type="evidence" value="ECO:0007669"/>
    <property type="project" value="InterPro"/>
</dbReference>
<protein>
    <submittedName>
        <fullName evidence="2">CDP-alcohol phosphatidyltransferase</fullName>
    </submittedName>
</protein>
<accession>A0A0A2EKT7</accession>
<dbReference type="AlphaFoldDB" id="A0A0A2EKT7"/>
<name>A0A0A2EKT7_PORCN</name>
<dbReference type="Proteomes" id="UP000030125">
    <property type="component" value="Unassembled WGS sequence"/>
</dbReference>
<organism evidence="2 3">
    <name type="scientific">Porphyromonas cangingivalis</name>
    <dbReference type="NCBI Taxonomy" id="36874"/>
    <lineage>
        <taxon>Bacteria</taxon>
        <taxon>Pseudomonadati</taxon>
        <taxon>Bacteroidota</taxon>
        <taxon>Bacteroidia</taxon>
        <taxon>Bacteroidales</taxon>
        <taxon>Porphyromonadaceae</taxon>
        <taxon>Porphyromonas</taxon>
    </lineage>
</organism>
<feature type="transmembrane region" description="Helical" evidence="1">
    <location>
        <begin position="132"/>
        <end position="151"/>
    </location>
</feature>
<keyword evidence="3" id="KW-1185">Reference proteome</keyword>
<dbReference type="OrthoDB" id="9785831at2"/>